<name>A0ACC2IAI1_9PLEO</name>
<keyword evidence="2" id="KW-1185">Reference proteome</keyword>
<proteinExistence type="predicted"/>
<dbReference type="EMBL" id="JAPHNI010000348">
    <property type="protein sequence ID" value="KAJ8112139.1"/>
    <property type="molecule type" value="Genomic_DNA"/>
</dbReference>
<evidence type="ECO:0000313" key="1">
    <source>
        <dbReference type="EMBL" id="KAJ8112139.1"/>
    </source>
</evidence>
<dbReference type="Proteomes" id="UP001153331">
    <property type="component" value="Unassembled WGS sequence"/>
</dbReference>
<accession>A0ACC2IAI1</accession>
<reference evidence="1" key="1">
    <citation type="submission" date="2022-11" db="EMBL/GenBank/DDBJ databases">
        <title>Genome Sequence of Boeremia exigua.</title>
        <authorList>
            <person name="Buettner E."/>
        </authorList>
    </citation>
    <scope>NUCLEOTIDE SEQUENCE</scope>
    <source>
        <strain evidence="1">CU02</strain>
    </source>
</reference>
<gene>
    <name evidence="1" type="ORF">OPT61_g5427</name>
</gene>
<comment type="caution">
    <text evidence="1">The sequence shown here is derived from an EMBL/GenBank/DDBJ whole genome shotgun (WGS) entry which is preliminary data.</text>
</comment>
<organism evidence="1 2">
    <name type="scientific">Boeremia exigua</name>
    <dbReference type="NCBI Taxonomy" id="749465"/>
    <lineage>
        <taxon>Eukaryota</taxon>
        <taxon>Fungi</taxon>
        <taxon>Dikarya</taxon>
        <taxon>Ascomycota</taxon>
        <taxon>Pezizomycotina</taxon>
        <taxon>Dothideomycetes</taxon>
        <taxon>Pleosporomycetidae</taxon>
        <taxon>Pleosporales</taxon>
        <taxon>Pleosporineae</taxon>
        <taxon>Didymellaceae</taxon>
        <taxon>Boeremia</taxon>
    </lineage>
</organism>
<evidence type="ECO:0000313" key="2">
    <source>
        <dbReference type="Proteomes" id="UP001153331"/>
    </source>
</evidence>
<sequence length="698" mass="74823">MRSYIPTLLCAGAALTTASPCPILRETAPTAEPQVHIKNGTINGLRVSSFEQEAFLGIPFAEPPTGPLRFSLPQPVQKAWNSSFNAHAYPPKCAGYGSEQIGDFEVSEDCLYLNVIRPDGYDCEKLPVAVWIHGGAFSQGGTVDSMYNLSYMIQNSIELNKPFIAVSLQYRLNAYGFVDGKEVKEAGVTNLGIRDQRQALQWVQENIAAFGGDAEKVTIFGESAGAASIGIHLTAYGGRDDKLFSAAIMESGAPFLLGSKYNAAVEQAKYDKLVSATGCSTAYNGTLNCLRSLSYSAINDALNGTAAGSFFPYADGDLISESLYDQLATGAFVKVPIIAGANSDEGIFTALGTNVNTDAEFRVRTAAYGSNATVPFLEVLYPDIPSAGIPEMWTVPPAGRGVQVKRWAALSGDYTFVAPRRLTCQSWSAHGVNAYCYRFNGRVANLPGSTHYVEVAYVFYNLARMAFPGGAAGVPEKYAQTAKLMSNMWVSFFTTQDPNGHGVQGAADWPRYDDGAGGYGEDFVFEVEKPSGAERDNWRAEGIAYLNSVFSAFGLAHPLERAPASLPSSHHHAPQTPLELPAAGHLQLLGSLTVLLELDQFVALVAVNNQQTVGTNSTLLCMPVKVLQLLKAKLIGSPAVTRDSNNLILGQVFLLVPASEVVARLKDNKGRNSLSFSIDALLRLARKELAITATSAKG</sequence>
<protein>
    <submittedName>
        <fullName evidence="1">Uncharacterized protein</fullName>
    </submittedName>
</protein>